<dbReference type="Pfam" id="PF04832">
    <property type="entry name" value="SOUL"/>
    <property type="match status" value="1"/>
</dbReference>
<evidence type="ECO:0000313" key="2">
    <source>
        <dbReference type="EMBL" id="MBR0551909.1"/>
    </source>
</evidence>
<organism evidence="2 3">
    <name type="scientific">Stakelama marina</name>
    <dbReference type="NCBI Taxonomy" id="2826939"/>
    <lineage>
        <taxon>Bacteria</taxon>
        <taxon>Pseudomonadati</taxon>
        <taxon>Pseudomonadota</taxon>
        <taxon>Alphaproteobacteria</taxon>
        <taxon>Sphingomonadales</taxon>
        <taxon>Sphingomonadaceae</taxon>
        <taxon>Stakelama</taxon>
    </lineage>
</organism>
<dbReference type="PANTHER" id="PTHR11220">
    <property type="entry name" value="HEME-BINDING PROTEIN-RELATED"/>
    <property type="match status" value="1"/>
</dbReference>
<dbReference type="InterPro" id="IPR011256">
    <property type="entry name" value="Reg_factor_effector_dom_sf"/>
</dbReference>
<dbReference type="RefSeq" id="WP_284053167.1">
    <property type="nucleotide sequence ID" value="NZ_JAGRQC010000001.1"/>
</dbReference>
<dbReference type="SUPFAM" id="SSF55136">
    <property type="entry name" value="Probable bacterial effector-binding domain"/>
    <property type="match status" value="1"/>
</dbReference>
<dbReference type="Gene3D" id="3.20.80.10">
    <property type="entry name" value="Regulatory factor, effector binding domain"/>
    <property type="match status" value="1"/>
</dbReference>
<evidence type="ECO:0000313" key="3">
    <source>
        <dbReference type="Proteomes" id="UP000676996"/>
    </source>
</evidence>
<feature type="transmembrane region" description="Helical" evidence="1">
    <location>
        <begin position="6"/>
        <end position="26"/>
    </location>
</feature>
<dbReference type="InterPro" id="IPR006917">
    <property type="entry name" value="SOUL_heme-bd"/>
</dbReference>
<dbReference type="PANTHER" id="PTHR11220:SF58">
    <property type="entry name" value="SOUL HEME-BINDING FAMILY PROTEIN"/>
    <property type="match status" value="1"/>
</dbReference>
<accession>A0A8T4IHY4</accession>
<name>A0A8T4IHY4_9SPHN</name>
<keyword evidence="1" id="KW-0472">Membrane</keyword>
<keyword evidence="3" id="KW-1185">Reference proteome</keyword>
<gene>
    <name evidence="2" type="ORF">J7S20_05255</name>
</gene>
<dbReference type="Proteomes" id="UP000676996">
    <property type="component" value="Unassembled WGS sequence"/>
</dbReference>
<evidence type="ECO:0000256" key="1">
    <source>
        <dbReference type="SAM" id="Phobius"/>
    </source>
</evidence>
<proteinExistence type="predicted"/>
<protein>
    <submittedName>
        <fullName evidence="2">Heme-binding protein</fullName>
    </submittedName>
</protein>
<dbReference type="AlphaFoldDB" id="A0A8T4IHY4"/>
<keyword evidence="1" id="KW-0812">Transmembrane</keyword>
<dbReference type="EMBL" id="JAGRQC010000001">
    <property type="protein sequence ID" value="MBR0551909.1"/>
    <property type="molecule type" value="Genomic_DNA"/>
</dbReference>
<comment type="caution">
    <text evidence="2">The sequence shown here is derived from an EMBL/GenBank/DDBJ whole genome shotgun (WGS) entry which is preliminary data.</text>
</comment>
<sequence>MRKNTGWALLGAGVAAVAGIGGYLVARERSVEQPSYRTRDKDKAIEIRDYPELLVAETTVTGAREQSLRQGFRRLASYIFAKDRDGDKIAMTAPVLSDNHDDSRRWRTRFIMPAKLRRGSVPPTDADVQFERIPARRVAAIRFNGKPTDELLRDKERELRSWLAMKGYIPVGPVEHAYYNSPMVPARLRRNEVLLPLRD</sequence>
<keyword evidence="1" id="KW-1133">Transmembrane helix</keyword>
<reference evidence="2" key="1">
    <citation type="submission" date="2021-04" db="EMBL/GenBank/DDBJ databases">
        <title>Ouciella asimina sp. nov., isolated from the surface seawater in the hydrothermal field of Okinawa Trough.</title>
        <authorList>
            <person name="Shuang W."/>
        </authorList>
    </citation>
    <scope>NUCLEOTIDE SEQUENCE</scope>
    <source>
        <strain evidence="2">LXI357</strain>
    </source>
</reference>